<keyword evidence="6 12" id="KW-0028">Amino-acid biosynthesis</keyword>
<proteinExistence type="inferred from homology"/>
<evidence type="ECO:0000313" key="17">
    <source>
        <dbReference type="Proteomes" id="UP000253490"/>
    </source>
</evidence>
<dbReference type="SUPFAM" id="SSF51569">
    <property type="entry name" value="Aldolase"/>
    <property type="match status" value="1"/>
</dbReference>
<dbReference type="PRINTS" id="PR00146">
    <property type="entry name" value="DHPICSNTHASE"/>
</dbReference>
<dbReference type="Proteomes" id="UP000253490">
    <property type="component" value="Unassembled WGS sequence"/>
</dbReference>
<dbReference type="UniPathway" id="UPA00034">
    <property type="reaction ID" value="UER00017"/>
</dbReference>
<evidence type="ECO:0000256" key="11">
    <source>
        <dbReference type="ARBA" id="ARBA00047836"/>
    </source>
</evidence>
<dbReference type="HAMAP" id="MF_00418">
    <property type="entry name" value="DapA"/>
    <property type="match status" value="1"/>
</dbReference>
<evidence type="ECO:0000256" key="3">
    <source>
        <dbReference type="ARBA" id="ARBA00007592"/>
    </source>
</evidence>
<reference evidence="16 17" key="1">
    <citation type="submission" date="2018-06" db="EMBL/GenBank/DDBJ databases">
        <title>Genomic Encyclopedia of Type Strains, Phase IV (KMG-IV): sequencing the most valuable type-strain genomes for metagenomic binning, comparative biology and taxonomic classification.</title>
        <authorList>
            <person name="Goeker M."/>
        </authorList>
    </citation>
    <scope>NUCLEOTIDE SEQUENCE [LARGE SCALE GENOMIC DNA]</scope>
    <source>
        <strain evidence="16 17">DSM 22112</strain>
    </source>
</reference>
<evidence type="ECO:0000256" key="9">
    <source>
        <dbReference type="ARBA" id="ARBA00023239"/>
    </source>
</evidence>
<dbReference type="GO" id="GO:0009089">
    <property type="term" value="P:lysine biosynthetic process via diaminopimelate"/>
    <property type="evidence" value="ECO:0007669"/>
    <property type="project" value="UniProtKB-UniRule"/>
</dbReference>
<evidence type="ECO:0000256" key="13">
    <source>
        <dbReference type="PIRNR" id="PIRNR001365"/>
    </source>
</evidence>
<evidence type="ECO:0000313" key="16">
    <source>
        <dbReference type="EMBL" id="RBP63847.1"/>
    </source>
</evidence>
<sequence length="293" mass="32009">MAIFEGSAVAIVTPFNAKDEVNYNKLEELLNWHVKEGTDAIVICGTTGETPTTSDDEQRQLIKFAVDVIDKRIPVIAGTGSNETRQAIEMSMFAEKVGADAVLVMNPYYNKSTQRGIIAHFKAVADSINIPIIVYNVPSRTGLNITVDTIVELAKIKNIVAVKEASGDISQVAEIARLTPNDFTIYSGNDDQVVPLLSLGGKGVISVSANIIPKDLHNMVQYYLDGKVKESLDCQLKMNGLNKALFIEANPIPIKEAMNVMGMEVGHLRMPLLEMEEKNLAVLKNEMSAYGLI</sequence>
<dbReference type="InterPro" id="IPR002220">
    <property type="entry name" value="DapA-like"/>
</dbReference>
<dbReference type="RefSeq" id="WP_113920719.1">
    <property type="nucleotide sequence ID" value="NZ_QNRX01000009.1"/>
</dbReference>
<comment type="caution">
    <text evidence="16">The sequence shown here is derived from an EMBL/GenBank/DDBJ whole genome shotgun (WGS) entry which is preliminary data.</text>
</comment>
<dbReference type="CDD" id="cd00950">
    <property type="entry name" value="DHDPS"/>
    <property type="match status" value="1"/>
</dbReference>
<dbReference type="InterPro" id="IPR013785">
    <property type="entry name" value="Aldolase_TIM"/>
</dbReference>
<evidence type="ECO:0000256" key="14">
    <source>
        <dbReference type="PIRSR" id="PIRSR001365-1"/>
    </source>
</evidence>
<dbReference type="GO" id="GO:0008840">
    <property type="term" value="F:4-hydroxy-tetrahydrodipicolinate synthase activity"/>
    <property type="evidence" value="ECO:0007669"/>
    <property type="project" value="UniProtKB-UniRule"/>
</dbReference>
<comment type="subunit">
    <text evidence="12">Homotetramer; dimer of dimers.</text>
</comment>
<comment type="caution">
    <text evidence="12">Was originally thought to be a dihydrodipicolinate synthase (DHDPS), catalyzing the condensation of (S)-aspartate-beta-semialdehyde [(S)-ASA] and pyruvate to dihydrodipicolinate (DHDP). However, it was shown in E.coli that the product of the enzymatic reaction is not dihydrodipicolinate but in fact (4S)-4-hydroxy-2,3,4,5-tetrahydro-(2S)-dipicolinic acid (HTPA), and that the consecutive dehydration reaction leading to DHDP is not spontaneous but catalyzed by DapB.</text>
</comment>
<dbReference type="InterPro" id="IPR005263">
    <property type="entry name" value="DapA"/>
</dbReference>
<evidence type="ECO:0000256" key="5">
    <source>
        <dbReference type="ARBA" id="ARBA00022490"/>
    </source>
</evidence>
<dbReference type="PANTHER" id="PTHR12128:SF66">
    <property type="entry name" value="4-HYDROXY-2-OXOGLUTARATE ALDOLASE, MITOCHONDRIAL"/>
    <property type="match status" value="1"/>
</dbReference>
<feature type="binding site" evidence="12 15">
    <location>
        <position position="205"/>
    </location>
    <ligand>
        <name>pyruvate</name>
        <dbReference type="ChEBI" id="CHEBI:15361"/>
    </ligand>
</feature>
<dbReference type="GO" id="GO:0019877">
    <property type="term" value="P:diaminopimelate biosynthetic process"/>
    <property type="evidence" value="ECO:0007669"/>
    <property type="project" value="UniProtKB-UniRule"/>
</dbReference>
<comment type="catalytic activity">
    <reaction evidence="11 12">
        <text>L-aspartate 4-semialdehyde + pyruvate = (2S,4S)-4-hydroxy-2,3,4,5-tetrahydrodipicolinate + H2O + H(+)</text>
        <dbReference type="Rhea" id="RHEA:34171"/>
        <dbReference type="ChEBI" id="CHEBI:15361"/>
        <dbReference type="ChEBI" id="CHEBI:15377"/>
        <dbReference type="ChEBI" id="CHEBI:15378"/>
        <dbReference type="ChEBI" id="CHEBI:67139"/>
        <dbReference type="ChEBI" id="CHEBI:537519"/>
        <dbReference type="EC" id="4.3.3.7"/>
    </reaction>
</comment>
<organism evidence="16 17">
    <name type="scientific">Alkalibaculum bacchi</name>
    <dbReference type="NCBI Taxonomy" id="645887"/>
    <lineage>
        <taxon>Bacteria</taxon>
        <taxon>Bacillati</taxon>
        <taxon>Bacillota</taxon>
        <taxon>Clostridia</taxon>
        <taxon>Eubacteriales</taxon>
        <taxon>Eubacteriaceae</taxon>
        <taxon>Alkalibaculum</taxon>
    </lineage>
</organism>
<feature type="binding site" evidence="12 15">
    <location>
        <position position="47"/>
    </location>
    <ligand>
        <name>pyruvate</name>
        <dbReference type="ChEBI" id="CHEBI:15361"/>
    </ligand>
</feature>
<dbReference type="PROSITE" id="PS00666">
    <property type="entry name" value="DHDPS_2"/>
    <property type="match status" value="1"/>
</dbReference>
<dbReference type="OrthoDB" id="9782828at2"/>
<evidence type="ECO:0000256" key="7">
    <source>
        <dbReference type="ARBA" id="ARBA00022915"/>
    </source>
</evidence>
<dbReference type="PANTHER" id="PTHR12128">
    <property type="entry name" value="DIHYDRODIPICOLINATE SYNTHASE"/>
    <property type="match status" value="1"/>
</dbReference>
<evidence type="ECO:0000256" key="8">
    <source>
        <dbReference type="ARBA" id="ARBA00023154"/>
    </source>
</evidence>
<evidence type="ECO:0000256" key="12">
    <source>
        <dbReference type="HAMAP-Rule" id="MF_00418"/>
    </source>
</evidence>
<keyword evidence="9 12" id="KW-0456">Lyase</keyword>
<comment type="similarity">
    <text evidence="3 12 13">Belongs to the DapA family.</text>
</comment>
<keyword evidence="8 12" id="KW-0457">Lysine biosynthesis</keyword>
<feature type="active site" description="Proton donor/acceptor" evidence="12 14">
    <location>
        <position position="135"/>
    </location>
</feature>
<protein>
    <recommendedName>
        <fullName evidence="4 12">4-hydroxy-tetrahydrodipicolinate synthase</fullName>
        <shortName evidence="12">HTPA synthase</shortName>
        <ecNumber evidence="4 12">4.3.3.7</ecNumber>
    </recommendedName>
</protein>
<name>A0A366I6A9_9FIRM</name>
<dbReference type="InterPro" id="IPR020625">
    <property type="entry name" value="Schiff_base-form_aldolases_AS"/>
</dbReference>
<keyword evidence="5 12" id="KW-0963">Cytoplasm</keyword>
<dbReference type="GO" id="GO:0005829">
    <property type="term" value="C:cytosol"/>
    <property type="evidence" value="ECO:0007669"/>
    <property type="project" value="TreeGrafter"/>
</dbReference>
<comment type="pathway">
    <text evidence="2 12">Amino-acid biosynthesis; L-lysine biosynthesis via DAP pathway; (S)-tetrahydrodipicolinate from L-aspartate: step 3/4.</text>
</comment>
<accession>A0A366I6A9</accession>
<evidence type="ECO:0000256" key="15">
    <source>
        <dbReference type="PIRSR" id="PIRSR001365-2"/>
    </source>
</evidence>
<dbReference type="AlphaFoldDB" id="A0A366I6A9"/>
<feature type="site" description="Part of a proton relay during catalysis" evidence="12">
    <location>
        <position position="46"/>
    </location>
</feature>
<evidence type="ECO:0000256" key="1">
    <source>
        <dbReference type="ARBA" id="ARBA00003294"/>
    </source>
</evidence>
<keyword evidence="7 12" id="KW-0220">Diaminopimelate biosynthesis</keyword>
<gene>
    <name evidence="12" type="primary">dapA</name>
    <name evidence="16" type="ORF">DES36_10965</name>
</gene>
<dbReference type="EMBL" id="QNRX01000009">
    <property type="protein sequence ID" value="RBP63847.1"/>
    <property type="molecule type" value="Genomic_DNA"/>
</dbReference>
<dbReference type="SMART" id="SM01130">
    <property type="entry name" value="DHDPS"/>
    <property type="match status" value="1"/>
</dbReference>
<dbReference type="PIRSF" id="PIRSF001365">
    <property type="entry name" value="DHDPS"/>
    <property type="match status" value="1"/>
</dbReference>
<feature type="site" description="Part of a proton relay during catalysis" evidence="12">
    <location>
        <position position="109"/>
    </location>
</feature>
<evidence type="ECO:0000256" key="6">
    <source>
        <dbReference type="ARBA" id="ARBA00022605"/>
    </source>
</evidence>
<evidence type="ECO:0000256" key="2">
    <source>
        <dbReference type="ARBA" id="ARBA00005120"/>
    </source>
</evidence>
<dbReference type="EC" id="4.3.3.7" evidence="4 12"/>
<dbReference type="Pfam" id="PF00701">
    <property type="entry name" value="DHDPS"/>
    <property type="match status" value="1"/>
</dbReference>
<keyword evidence="17" id="KW-1185">Reference proteome</keyword>
<comment type="function">
    <text evidence="1 12">Catalyzes the condensation of (S)-aspartate-beta-semialdehyde [(S)-ASA] and pyruvate to 4-hydroxy-tetrahydrodipicolinate (HTPA).</text>
</comment>
<comment type="subcellular location">
    <subcellularLocation>
        <location evidence="12">Cytoplasm</location>
    </subcellularLocation>
</comment>
<feature type="active site" description="Schiff-base intermediate with substrate" evidence="12 14">
    <location>
        <position position="163"/>
    </location>
</feature>
<evidence type="ECO:0000256" key="4">
    <source>
        <dbReference type="ARBA" id="ARBA00012086"/>
    </source>
</evidence>
<dbReference type="NCBIfam" id="TIGR00674">
    <property type="entry name" value="dapA"/>
    <property type="match status" value="1"/>
</dbReference>
<keyword evidence="10 12" id="KW-0704">Schiff base</keyword>
<dbReference type="Gene3D" id="3.20.20.70">
    <property type="entry name" value="Aldolase class I"/>
    <property type="match status" value="1"/>
</dbReference>
<evidence type="ECO:0000256" key="10">
    <source>
        <dbReference type="ARBA" id="ARBA00023270"/>
    </source>
</evidence>